<dbReference type="Pfam" id="PF00903">
    <property type="entry name" value="Glyoxalase"/>
    <property type="match status" value="2"/>
</dbReference>
<proteinExistence type="predicted"/>
<evidence type="ECO:0000259" key="1">
    <source>
        <dbReference type="PROSITE" id="PS51819"/>
    </source>
</evidence>
<keyword evidence="3" id="KW-1185">Reference proteome</keyword>
<dbReference type="PANTHER" id="PTHR33993:SF14">
    <property type="entry name" value="GB|AAF24581.1"/>
    <property type="match status" value="1"/>
</dbReference>
<comment type="caution">
    <text evidence="2">The sequence shown here is derived from an EMBL/GenBank/DDBJ whole genome shotgun (WGS) entry which is preliminary data.</text>
</comment>
<gene>
    <name evidence="2" type="ORF">E8A74_39485</name>
</gene>
<dbReference type="InterPro" id="IPR004360">
    <property type="entry name" value="Glyas_Fos-R_dOase_dom"/>
</dbReference>
<evidence type="ECO:0000313" key="2">
    <source>
        <dbReference type="EMBL" id="TKC98881.1"/>
    </source>
</evidence>
<name>A0A4U1IWN0_9BACT</name>
<dbReference type="PROSITE" id="PS51819">
    <property type="entry name" value="VOC"/>
    <property type="match status" value="2"/>
</dbReference>
<dbReference type="AlphaFoldDB" id="A0A4U1IWN0"/>
<dbReference type="InterPro" id="IPR037523">
    <property type="entry name" value="VOC_core"/>
</dbReference>
<dbReference type="SUPFAM" id="SSF54593">
    <property type="entry name" value="Glyoxalase/Bleomycin resistance protein/Dihydroxybiphenyl dioxygenase"/>
    <property type="match status" value="2"/>
</dbReference>
<dbReference type="EMBL" id="SSMQ01000062">
    <property type="protein sequence ID" value="TKC98881.1"/>
    <property type="molecule type" value="Genomic_DNA"/>
</dbReference>
<dbReference type="CDD" id="cd07247">
    <property type="entry name" value="SgaA_N_like"/>
    <property type="match status" value="1"/>
</dbReference>
<dbReference type="Proteomes" id="UP000309215">
    <property type="component" value="Unassembled WGS sequence"/>
</dbReference>
<protein>
    <submittedName>
        <fullName evidence="2">VOC family protein</fullName>
    </submittedName>
</protein>
<dbReference type="InterPro" id="IPR052164">
    <property type="entry name" value="Anthracycline_SecMetBiosynth"/>
</dbReference>
<organism evidence="2 3">
    <name type="scientific">Polyangium fumosum</name>
    <dbReference type="NCBI Taxonomy" id="889272"/>
    <lineage>
        <taxon>Bacteria</taxon>
        <taxon>Pseudomonadati</taxon>
        <taxon>Myxococcota</taxon>
        <taxon>Polyangia</taxon>
        <taxon>Polyangiales</taxon>
        <taxon>Polyangiaceae</taxon>
        <taxon>Polyangium</taxon>
    </lineage>
</organism>
<feature type="domain" description="VOC" evidence="1">
    <location>
        <begin position="7"/>
        <end position="120"/>
    </location>
</feature>
<reference evidence="2 3" key="1">
    <citation type="submission" date="2019-04" db="EMBL/GenBank/DDBJ databases">
        <authorList>
            <person name="Li Y."/>
            <person name="Wang J."/>
        </authorList>
    </citation>
    <scope>NUCLEOTIDE SEQUENCE [LARGE SCALE GENOMIC DNA]</scope>
    <source>
        <strain evidence="2 3">DSM 14668</strain>
    </source>
</reference>
<evidence type="ECO:0000313" key="3">
    <source>
        <dbReference type="Proteomes" id="UP000309215"/>
    </source>
</evidence>
<dbReference type="InterPro" id="IPR029068">
    <property type="entry name" value="Glyas_Bleomycin-R_OHBP_Dase"/>
</dbReference>
<sequence length="250" mass="26869">MNEAMARFCWYELRTTDTGAAQAFYADVLGFQMRDTPGGSLFFRGDQAVAGCSPLPERAAARGAPAHWLGHIGVRDVEGLSRRILAQGGEPLGPTRTLEGGATRVILRDPFGSVLALVSPGHAASTGVVVWHDLNTRDHARAWALYSELFGWRATETEELDPEFGLYAKFSWDEGGASVGGMVSSARLPHIHPHWLFAFHVEDLDEALAKVNARGGKVLAPRKLPSGERIAACEDAQGAAFALHASAPRA</sequence>
<accession>A0A4U1IWN0</accession>
<dbReference type="RefSeq" id="WP_136934289.1">
    <property type="nucleotide sequence ID" value="NZ_SSMQ01000062.1"/>
</dbReference>
<dbReference type="PANTHER" id="PTHR33993">
    <property type="entry name" value="GLYOXALASE-RELATED"/>
    <property type="match status" value="1"/>
</dbReference>
<feature type="domain" description="VOC" evidence="1">
    <location>
        <begin position="127"/>
        <end position="246"/>
    </location>
</feature>
<dbReference type="OrthoDB" id="9792323at2"/>
<dbReference type="Gene3D" id="3.10.180.10">
    <property type="entry name" value="2,3-Dihydroxybiphenyl 1,2-Dioxygenase, domain 1"/>
    <property type="match status" value="2"/>
</dbReference>